<dbReference type="Gene3D" id="3.90.550.50">
    <property type="match status" value="1"/>
</dbReference>
<evidence type="ECO:0000256" key="4">
    <source>
        <dbReference type="ARBA" id="ARBA00022679"/>
    </source>
</evidence>
<keyword evidence="6" id="KW-0735">Signal-anchor</keyword>
<keyword evidence="3 10" id="KW-0328">Glycosyltransferase</keyword>
<sequence length="502" mass="57547">MLRKIRRFRRPLVAIFTIVILALISGRDFYYFNTDIAADRVSRLLKESRQTSTSRPLVASSKPPTRYSQASGFKSLNSSLLENVSSIPKQVLLLMLVSRKIQAEKLARNSSVKIVGKYFNVTSTSNTSYVNSVRTTSANETTMTSTTSVPFQRFWKNLTDTSFYDPYIKVVTDSKSSCQNASSYDAIMAVHTAPNNTEKRSTFRWLYSDYQKTAPYKIKVLFFMGLVSNLTLQSEIIKENQQYGDLVQGSFVDSYRNLTFKAIFVYKWLDDHCRGLKLLLRLDDDVFTDVHHVFDVWSKHGRGKEGVVLCDSVIYDKVRRSGKWRVTQSEIQEDLYNFNHCMGYFAVLSPDLVHKMDQAGRRTLFFWIDDVFTYGFVANKVGAKFINIYRETSRGKEERLLQCLQSQGQKCGLMAFIAQPATFYILYSYLHNQTQTLSVSSTTKNLDKKTLTTQLHGITLSTKTKGMKEKLKTQLNNTISIPSRIKEKLKNVKEQKRILSPG</sequence>
<dbReference type="KEGG" id="bgt:106056035"/>
<dbReference type="PANTHER" id="PTHR11214:SF376">
    <property type="entry name" value="HEXOSYLTRANSFERASE"/>
    <property type="match status" value="1"/>
</dbReference>
<keyword evidence="9" id="KW-0472">Membrane</keyword>
<dbReference type="Proteomes" id="UP000076420">
    <property type="component" value="Unassembled WGS sequence"/>
</dbReference>
<evidence type="ECO:0000256" key="3">
    <source>
        <dbReference type="ARBA" id="ARBA00022676"/>
    </source>
</evidence>
<gene>
    <name evidence="11" type="primary">106056035</name>
</gene>
<dbReference type="EnsemblMetazoa" id="BGLB032071-RA">
    <property type="protein sequence ID" value="BGLB032071-PA"/>
    <property type="gene ID" value="BGLB032071"/>
</dbReference>
<reference evidence="11" key="1">
    <citation type="submission" date="2020-05" db="UniProtKB">
        <authorList>
            <consortium name="EnsemblMetazoa"/>
        </authorList>
    </citation>
    <scope>IDENTIFICATION</scope>
    <source>
        <strain evidence="11">BB02</strain>
    </source>
</reference>
<dbReference type="PANTHER" id="PTHR11214">
    <property type="entry name" value="BETA-1,3-N-ACETYLGLUCOSAMINYLTRANSFERASE"/>
    <property type="match status" value="1"/>
</dbReference>
<dbReference type="Pfam" id="PF01762">
    <property type="entry name" value="Galactosyl_T"/>
    <property type="match status" value="1"/>
</dbReference>
<keyword evidence="7" id="KW-1133">Transmembrane helix</keyword>
<dbReference type="AlphaFoldDB" id="A0A2C9LKJ4"/>
<dbReference type="InterPro" id="IPR002659">
    <property type="entry name" value="Glyco_trans_31"/>
</dbReference>
<evidence type="ECO:0000256" key="10">
    <source>
        <dbReference type="RuleBase" id="RU363063"/>
    </source>
</evidence>
<comment type="subcellular location">
    <subcellularLocation>
        <location evidence="1 10">Golgi apparatus membrane</location>
        <topology evidence="1 10">Single-pass type II membrane protein</topology>
    </subcellularLocation>
</comment>
<evidence type="ECO:0000313" key="11">
    <source>
        <dbReference type="EnsemblMetazoa" id="BGLB032071-PA"/>
    </source>
</evidence>
<evidence type="ECO:0000313" key="12">
    <source>
        <dbReference type="Proteomes" id="UP000076420"/>
    </source>
</evidence>
<keyword evidence="8 10" id="KW-0333">Golgi apparatus</keyword>
<organism evidence="11 12">
    <name type="scientific">Biomphalaria glabrata</name>
    <name type="common">Bloodfluke planorb</name>
    <name type="synonym">Freshwater snail</name>
    <dbReference type="NCBI Taxonomy" id="6526"/>
    <lineage>
        <taxon>Eukaryota</taxon>
        <taxon>Metazoa</taxon>
        <taxon>Spiralia</taxon>
        <taxon>Lophotrochozoa</taxon>
        <taxon>Mollusca</taxon>
        <taxon>Gastropoda</taxon>
        <taxon>Heterobranchia</taxon>
        <taxon>Euthyneura</taxon>
        <taxon>Panpulmonata</taxon>
        <taxon>Hygrophila</taxon>
        <taxon>Lymnaeoidea</taxon>
        <taxon>Planorbidae</taxon>
        <taxon>Biomphalaria</taxon>
    </lineage>
</organism>
<name>A0A2C9LKJ4_BIOGL</name>
<evidence type="ECO:0000256" key="1">
    <source>
        <dbReference type="ARBA" id="ARBA00004323"/>
    </source>
</evidence>
<dbReference type="VEuPathDB" id="VectorBase:BGLB032071"/>
<proteinExistence type="inferred from homology"/>
<keyword evidence="4" id="KW-0808">Transferase</keyword>
<evidence type="ECO:0000256" key="5">
    <source>
        <dbReference type="ARBA" id="ARBA00022692"/>
    </source>
</evidence>
<dbReference type="GO" id="GO:0006493">
    <property type="term" value="P:protein O-linked glycosylation"/>
    <property type="evidence" value="ECO:0007669"/>
    <property type="project" value="TreeGrafter"/>
</dbReference>
<dbReference type="GO" id="GO:0000139">
    <property type="term" value="C:Golgi membrane"/>
    <property type="evidence" value="ECO:0007669"/>
    <property type="project" value="UniProtKB-SubCell"/>
</dbReference>
<evidence type="ECO:0000256" key="8">
    <source>
        <dbReference type="ARBA" id="ARBA00023034"/>
    </source>
</evidence>
<dbReference type="VEuPathDB" id="VectorBase:BGLAX_043033"/>
<protein>
    <recommendedName>
        <fullName evidence="10">Hexosyltransferase</fullName>
        <ecNumber evidence="10">2.4.1.-</ecNumber>
    </recommendedName>
</protein>
<evidence type="ECO:0000256" key="2">
    <source>
        <dbReference type="ARBA" id="ARBA00008661"/>
    </source>
</evidence>
<dbReference type="EC" id="2.4.1.-" evidence="10"/>
<dbReference type="OrthoDB" id="6355886at2759"/>
<accession>A0A2C9LKJ4</accession>
<evidence type="ECO:0000256" key="7">
    <source>
        <dbReference type="ARBA" id="ARBA00022989"/>
    </source>
</evidence>
<keyword evidence="5" id="KW-0812">Transmembrane</keyword>
<dbReference type="GO" id="GO:0016758">
    <property type="term" value="F:hexosyltransferase activity"/>
    <property type="evidence" value="ECO:0007669"/>
    <property type="project" value="InterPro"/>
</dbReference>
<evidence type="ECO:0000256" key="6">
    <source>
        <dbReference type="ARBA" id="ARBA00022968"/>
    </source>
</evidence>
<evidence type="ECO:0000256" key="9">
    <source>
        <dbReference type="ARBA" id="ARBA00023136"/>
    </source>
</evidence>
<comment type="similarity">
    <text evidence="2 10">Belongs to the glycosyltransferase 31 family.</text>
</comment>